<proteinExistence type="predicted"/>
<evidence type="ECO:0000259" key="3">
    <source>
        <dbReference type="Pfam" id="PF12697"/>
    </source>
</evidence>
<dbReference type="InterPro" id="IPR029058">
    <property type="entry name" value="AB_hydrolase_fold"/>
</dbReference>
<dbReference type="EMBL" id="QJVD01000018">
    <property type="protein sequence ID" value="PYI66088.1"/>
    <property type="molecule type" value="Genomic_DNA"/>
</dbReference>
<dbReference type="GO" id="GO:0016787">
    <property type="term" value="F:hydrolase activity"/>
    <property type="evidence" value="ECO:0007669"/>
    <property type="project" value="UniProtKB-KW"/>
</dbReference>
<sequence>MVGGDAVDGQHGGGAGIAPLAEGQRTGHPGEPVVHGAPFPRRYRFLQCALKWGSSQAVASNVNRGPLVPLFDGITAITVQTGRLAANVLTRTGQRTDGPAVVFIHGNVSSSLFWQPVMLALPEDIAAYAVDLRGFGGSGAEPVDATRGVRDFSDDVHAVVRELGLGPVHLVGWSMGGGVALQYALDHPAASITLQAPVSPYGFGGTRLDGTRLTQDDAGTGGGGANPGFVAALDAGDTSRDNALGPWAVYKSSYVSSGFASEHEDTWVESMLTTATGEDNYPGDSMPSVNWPGFAAGTRGVLNTMAPGHFDVSGIAALAVKPPILWVRGDADAIVSDGSAFDLNFLGRAGVIPGWPGEEVAPAQQMLAQTRAVLDRYSANGGRYAEEVFAGAGHAPSLEQPERFAGLLTGHVRGAA</sequence>
<dbReference type="OrthoDB" id="2987348at2"/>
<keyword evidence="1 4" id="KW-0378">Hydrolase</keyword>
<dbReference type="Pfam" id="PF12697">
    <property type="entry name" value="Abhydrolase_6"/>
    <property type="match status" value="1"/>
</dbReference>
<evidence type="ECO:0000313" key="5">
    <source>
        <dbReference type="Proteomes" id="UP000247832"/>
    </source>
</evidence>
<protein>
    <submittedName>
        <fullName evidence="4">Alpha/beta hydrolase</fullName>
    </submittedName>
</protein>
<feature type="domain" description="AB hydrolase-1" evidence="3">
    <location>
        <begin position="101"/>
        <end position="405"/>
    </location>
</feature>
<name>A0A2V5L4M4_9MICC</name>
<dbReference type="AlphaFoldDB" id="A0A2V5L4M4"/>
<reference evidence="4 5" key="1">
    <citation type="submission" date="2018-05" db="EMBL/GenBank/DDBJ databases">
        <title>Genetic diversity of glacier-inhabiting Cryobacterium bacteria in China and description of Cryobacterium mengkeensis sp. nov. and Arthrobacter glacialis sp. nov.</title>
        <authorList>
            <person name="Liu Q."/>
            <person name="Xin Y.-H."/>
        </authorList>
    </citation>
    <scope>NUCLEOTIDE SEQUENCE [LARGE SCALE GENOMIC DNA]</scope>
    <source>
        <strain evidence="4 5">LI2</strain>
    </source>
</reference>
<evidence type="ECO:0000256" key="2">
    <source>
        <dbReference type="SAM" id="MobiDB-lite"/>
    </source>
</evidence>
<dbReference type="SUPFAM" id="SSF53474">
    <property type="entry name" value="alpha/beta-Hydrolases"/>
    <property type="match status" value="1"/>
</dbReference>
<dbReference type="PANTHER" id="PTHR43798:SF31">
    <property type="entry name" value="AB HYDROLASE SUPERFAMILY PROTEIN YCLE"/>
    <property type="match status" value="1"/>
</dbReference>
<dbReference type="Proteomes" id="UP000247832">
    <property type="component" value="Unassembled WGS sequence"/>
</dbReference>
<organism evidence="4 5">
    <name type="scientific">Arthrobacter livingstonensis</name>
    <dbReference type="NCBI Taxonomy" id="670078"/>
    <lineage>
        <taxon>Bacteria</taxon>
        <taxon>Bacillati</taxon>
        <taxon>Actinomycetota</taxon>
        <taxon>Actinomycetes</taxon>
        <taxon>Micrococcales</taxon>
        <taxon>Micrococcaceae</taxon>
        <taxon>Arthrobacter</taxon>
    </lineage>
</organism>
<dbReference type="PANTHER" id="PTHR43798">
    <property type="entry name" value="MONOACYLGLYCEROL LIPASE"/>
    <property type="match status" value="1"/>
</dbReference>
<feature type="region of interest" description="Disordered" evidence="2">
    <location>
        <begin position="1"/>
        <end position="34"/>
    </location>
</feature>
<dbReference type="GO" id="GO:0016020">
    <property type="term" value="C:membrane"/>
    <property type="evidence" value="ECO:0007669"/>
    <property type="project" value="TreeGrafter"/>
</dbReference>
<keyword evidence="5" id="KW-1185">Reference proteome</keyword>
<dbReference type="Gene3D" id="3.40.50.1820">
    <property type="entry name" value="alpha/beta hydrolase"/>
    <property type="match status" value="1"/>
</dbReference>
<gene>
    <name evidence="4" type="ORF">CVV68_15545</name>
</gene>
<evidence type="ECO:0000256" key="1">
    <source>
        <dbReference type="ARBA" id="ARBA00022801"/>
    </source>
</evidence>
<evidence type="ECO:0000313" key="4">
    <source>
        <dbReference type="EMBL" id="PYI66088.1"/>
    </source>
</evidence>
<dbReference type="InterPro" id="IPR000073">
    <property type="entry name" value="AB_hydrolase_1"/>
</dbReference>
<dbReference type="InterPro" id="IPR050266">
    <property type="entry name" value="AB_hydrolase_sf"/>
</dbReference>
<comment type="caution">
    <text evidence="4">The sequence shown here is derived from an EMBL/GenBank/DDBJ whole genome shotgun (WGS) entry which is preliminary data.</text>
</comment>
<accession>A0A2V5L4M4</accession>